<keyword evidence="2" id="KW-1185">Reference proteome</keyword>
<reference evidence="1" key="1">
    <citation type="journal article" date="2021" name="Front. Microbiol.">
        <title>Comprehensive Comparative Genomics and Phenotyping of Methylobacterium Species.</title>
        <authorList>
            <person name="Alessa O."/>
            <person name="Ogura Y."/>
            <person name="Fujitani Y."/>
            <person name="Takami H."/>
            <person name="Hayashi T."/>
            <person name="Sahin N."/>
            <person name="Tani A."/>
        </authorList>
    </citation>
    <scope>NUCLEOTIDE SEQUENCE</scope>
    <source>
        <strain evidence="1">DSM 17168</strain>
    </source>
</reference>
<accession>A0ABQ4SMX8</accession>
<dbReference type="EMBL" id="BPQQ01000138">
    <property type="protein sequence ID" value="GJE04586.1"/>
    <property type="molecule type" value="Genomic_DNA"/>
</dbReference>
<gene>
    <name evidence="1" type="ORF">GMJLKIPL_6550</name>
</gene>
<evidence type="ECO:0000313" key="1">
    <source>
        <dbReference type="EMBL" id="GJE04586.1"/>
    </source>
</evidence>
<protein>
    <submittedName>
        <fullName evidence="1">Uncharacterized protein</fullName>
    </submittedName>
</protein>
<reference evidence="1" key="2">
    <citation type="submission" date="2021-08" db="EMBL/GenBank/DDBJ databases">
        <authorList>
            <person name="Tani A."/>
            <person name="Ola A."/>
            <person name="Ogura Y."/>
            <person name="Katsura K."/>
            <person name="Hayashi T."/>
        </authorList>
    </citation>
    <scope>NUCLEOTIDE SEQUENCE</scope>
    <source>
        <strain evidence="1">DSM 17168</strain>
    </source>
</reference>
<comment type="caution">
    <text evidence="1">The sequence shown here is derived from an EMBL/GenBank/DDBJ whole genome shotgun (WGS) entry which is preliminary data.</text>
</comment>
<organism evidence="1 2">
    <name type="scientific">Methylobacterium isbiliense</name>
    <dbReference type="NCBI Taxonomy" id="315478"/>
    <lineage>
        <taxon>Bacteria</taxon>
        <taxon>Pseudomonadati</taxon>
        <taxon>Pseudomonadota</taxon>
        <taxon>Alphaproteobacteria</taxon>
        <taxon>Hyphomicrobiales</taxon>
        <taxon>Methylobacteriaceae</taxon>
        <taxon>Methylobacterium</taxon>
    </lineage>
</organism>
<evidence type="ECO:0000313" key="2">
    <source>
        <dbReference type="Proteomes" id="UP001055153"/>
    </source>
</evidence>
<dbReference type="Proteomes" id="UP001055153">
    <property type="component" value="Unassembled WGS sequence"/>
</dbReference>
<sequence length="64" mass="7460">MAQDADASGHCFISNFSMPSQRLGEKSRTEPTVVFNDRWYQPRFSAFQRPPHWVWPEVVQVPLP</sequence>
<proteinExistence type="predicted"/>
<name>A0ABQ4SMX8_9HYPH</name>